<dbReference type="GeneID" id="63727979"/>
<sequence length="132" mass="15078">MDRPFLSVAIYRPRYGNFQHWALHLHTGSEDLVFEVDGEHPAFTKATSAGKPSDNESFIESLYVGEIGIPDIPTVKTIVDQARVDNETLEWDCQDYVLEILEACEIEAVLEEEDPDYAEVKKILRRRRGPTL</sequence>
<dbReference type="Proteomes" id="UP000184073">
    <property type="component" value="Unassembled WGS sequence"/>
</dbReference>
<evidence type="ECO:0000313" key="2">
    <source>
        <dbReference type="Proteomes" id="UP000184073"/>
    </source>
</evidence>
<keyword evidence="2" id="KW-1185">Reference proteome</keyword>
<dbReference type="AlphaFoldDB" id="A0A1L9Q533"/>
<protein>
    <submittedName>
        <fullName evidence="1">Uncharacterized protein</fullName>
    </submittedName>
</protein>
<dbReference type="OrthoDB" id="37659at2759"/>
<dbReference type="EMBL" id="KV878141">
    <property type="protein sequence ID" value="OJJ08885.1"/>
    <property type="molecule type" value="Genomic_DNA"/>
</dbReference>
<gene>
    <name evidence="1" type="ORF">ASPVEDRAFT_419387</name>
</gene>
<dbReference type="VEuPathDB" id="FungiDB:ASPVEDRAFT_419387"/>
<organism evidence="1 2">
    <name type="scientific">Aspergillus versicolor CBS 583.65</name>
    <dbReference type="NCBI Taxonomy" id="1036611"/>
    <lineage>
        <taxon>Eukaryota</taxon>
        <taxon>Fungi</taxon>
        <taxon>Dikarya</taxon>
        <taxon>Ascomycota</taxon>
        <taxon>Pezizomycotina</taxon>
        <taxon>Eurotiomycetes</taxon>
        <taxon>Eurotiomycetidae</taxon>
        <taxon>Eurotiales</taxon>
        <taxon>Aspergillaceae</taxon>
        <taxon>Aspergillus</taxon>
        <taxon>Aspergillus subgen. Nidulantes</taxon>
    </lineage>
</organism>
<accession>A0A1L9Q533</accession>
<name>A0A1L9Q533_ASPVE</name>
<proteinExistence type="predicted"/>
<evidence type="ECO:0000313" key="1">
    <source>
        <dbReference type="EMBL" id="OJJ08885.1"/>
    </source>
</evidence>
<reference evidence="2" key="1">
    <citation type="journal article" date="2017" name="Genome Biol.">
        <title>Comparative genomics reveals high biological diversity and specific adaptations in the industrially and medically important fungal genus Aspergillus.</title>
        <authorList>
            <person name="de Vries R.P."/>
            <person name="Riley R."/>
            <person name="Wiebenga A."/>
            <person name="Aguilar-Osorio G."/>
            <person name="Amillis S."/>
            <person name="Uchima C.A."/>
            <person name="Anderluh G."/>
            <person name="Asadollahi M."/>
            <person name="Askin M."/>
            <person name="Barry K."/>
            <person name="Battaglia E."/>
            <person name="Bayram O."/>
            <person name="Benocci T."/>
            <person name="Braus-Stromeyer S.A."/>
            <person name="Caldana C."/>
            <person name="Canovas D."/>
            <person name="Cerqueira G.C."/>
            <person name="Chen F."/>
            <person name="Chen W."/>
            <person name="Choi C."/>
            <person name="Clum A."/>
            <person name="Dos Santos R.A."/>
            <person name="Damasio A.R."/>
            <person name="Diallinas G."/>
            <person name="Emri T."/>
            <person name="Fekete E."/>
            <person name="Flipphi M."/>
            <person name="Freyberg S."/>
            <person name="Gallo A."/>
            <person name="Gournas C."/>
            <person name="Habgood R."/>
            <person name="Hainaut M."/>
            <person name="Harispe M.L."/>
            <person name="Henrissat B."/>
            <person name="Hilden K.S."/>
            <person name="Hope R."/>
            <person name="Hossain A."/>
            <person name="Karabika E."/>
            <person name="Karaffa L."/>
            <person name="Karanyi Z."/>
            <person name="Krasevec N."/>
            <person name="Kuo A."/>
            <person name="Kusch H."/>
            <person name="LaButti K."/>
            <person name="Lagendijk E.L."/>
            <person name="Lapidus A."/>
            <person name="Levasseur A."/>
            <person name="Lindquist E."/>
            <person name="Lipzen A."/>
            <person name="Logrieco A.F."/>
            <person name="MacCabe A."/>
            <person name="Maekelae M.R."/>
            <person name="Malavazi I."/>
            <person name="Melin P."/>
            <person name="Meyer V."/>
            <person name="Mielnichuk N."/>
            <person name="Miskei M."/>
            <person name="Molnar A.P."/>
            <person name="Mule G."/>
            <person name="Ngan C.Y."/>
            <person name="Orejas M."/>
            <person name="Orosz E."/>
            <person name="Ouedraogo J.P."/>
            <person name="Overkamp K.M."/>
            <person name="Park H.-S."/>
            <person name="Perrone G."/>
            <person name="Piumi F."/>
            <person name="Punt P.J."/>
            <person name="Ram A.F."/>
            <person name="Ramon A."/>
            <person name="Rauscher S."/>
            <person name="Record E."/>
            <person name="Riano-Pachon D.M."/>
            <person name="Robert V."/>
            <person name="Roehrig J."/>
            <person name="Ruller R."/>
            <person name="Salamov A."/>
            <person name="Salih N.S."/>
            <person name="Samson R.A."/>
            <person name="Sandor E."/>
            <person name="Sanguinetti M."/>
            <person name="Schuetze T."/>
            <person name="Sepcic K."/>
            <person name="Shelest E."/>
            <person name="Sherlock G."/>
            <person name="Sophianopoulou V."/>
            <person name="Squina F.M."/>
            <person name="Sun H."/>
            <person name="Susca A."/>
            <person name="Todd R.B."/>
            <person name="Tsang A."/>
            <person name="Unkles S.E."/>
            <person name="van de Wiele N."/>
            <person name="van Rossen-Uffink D."/>
            <person name="Oliveira J.V."/>
            <person name="Vesth T.C."/>
            <person name="Visser J."/>
            <person name="Yu J.-H."/>
            <person name="Zhou M."/>
            <person name="Andersen M.R."/>
            <person name="Archer D.B."/>
            <person name="Baker S.E."/>
            <person name="Benoit I."/>
            <person name="Brakhage A.A."/>
            <person name="Braus G.H."/>
            <person name="Fischer R."/>
            <person name="Frisvad J.C."/>
            <person name="Goldman G.H."/>
            <person name="Houbraken J."/>
            <person name="Oakley B."/>
            <person name="Pocsi I."/>
            <person name="Scazzocchio C."/>
            <person name="Seiboth B."/>
            <person name="vanKuyk P.A."/>
            <person name="Wortman J."/>
            <person name="Dyer P.S."/>
            <person name="Grigoriev I.V."/>
        </authorList>
    </citation>
    <scope>NUCLEOTIDE SEQUENCE [LARGE SCALE GENOMIC DNA]</scope>
    <source>
        <strain evidence="2">CBS 583.65</strain>
    </source>
</reference>
<dbReference type="RefSeq" id="XP_040674647.1">
    <property type="nucleotide sequence ID" value="XM_040812468.1"/>
</dbReference>